<reference evidence="10 11" key="1">
    <citation type="submission" date="2015-01" db="EMBL/GenBank/DDBJ databases">
        <title>The Genome Sequence of Cladophialophora immunda CBS83496.</title>
        <authorList>
            <consortium name="The Broad Institute Genomics Platform"/>
            <person name="Cuomo C."/>
            <person name="de Hoog S."/>
            <person name="Gorbushina A."/>
            <person name="Stielow B."/>
            <person name="Teixiera M."/>
            <person name="Abouelleil A."/>
            <person name="Chapman S.B."/>
            <person name="Priest M."/>
            <person name="Young S.K."/>
            <person name="Wortman J."/>
            <person name="Nusbaum C."/>
            <person name="Birren B."/>
        </authorList>
    </citation>
    <scope>NUCLEOTIDE SEQUENCE [LARGE SCALE GENOMIC DNA]</scope>
    <source>
        <strain evidence="10 11">CBS 83496</strain>
    </source>
</reference>
<dbReference type="SUPFAM" id="SSF103473">
    <property type="entry name" value="MFS general substrate transporter"/>
    <property type="match status" value="1"/>
</dbReference>
<evidence type="ECO:0000256" key="8">
    <source>
        <dbReference type="SAM" id="Phobius"/>
    </source>
</evidence>
<dbReference type="InterPro" id="IPR036259">
    <property type="entry name" value="MFS_trans_sf"/>
</dbReference>
<dbReference type="FunFam" id="1.20.1250.20:FF:000134">
    <property type="entry name" value="MFS sugar transporter protein"/>
    <property type="match status" value="1"/>
</dbReference>
<keyword evidence="6 8" id="KW-0472">Membrane</keyword>
<feature type="transmembrane region" description="Helical" evidence="8">
    <location>
        <begin position="94"/>
        <end position="113"/>
    </location>
</feature>
<evidence type="ECO:0000256" key="5">
    <source>
        <dbReference type="ARBA" id="ARBA00022989"/>
    </source>
</evidence>
<dbReference type="OrthoDB" id="6612291at2759"/>
<dbReference type="PANTHER" id="PTHR48022">
    <property type="entry name" value="PLASTIDIC GLUCOSE TRANSPORTER 4"/>
    <property type="match status" value="1"/>
</dbReference>
<dbReference type="GO" id="GO:0005351">
    <property type="term" value="F:carbohydrate:proton symporter activity"/>
    <property type="evidence" value="ECO:0007669"/>
    <property type="project" value="TreeGrafter"/>
</dbReference>
<accession>A0A0D2DC93</accession>
<dbReference type="EMBL" id="KN847040">
    <property type="protein sequence ID" value="KIW33344.1"/>
    <property type="molecule type" value="Genomic_DNA"/>
</dbReference>
<proteinExistence type="inferred from homology"/>
<feature type="transmembrane region" description="Helical" evidence="8">
    <location>
        <begin position="439"/>
        <end position="456"/>
    </location>
</feature>
<evidence type="ECO:0000256" key="1">
    <source>
        <dbReference type="ARBA" id="ARBA00004141"/>
    </source>
</evidence>
<feature type="transmembrane region" description="Helical" evidence="8">
    <location>
        <begin position="311"/>
        <end position="332"/>
    </location>
</feature>
<evidence type="ECO:0000256" key="4">
    <source>
        <dbReference type="ARBA" id="ARBA00022692"/>
    </source>
</evidence>
<keyword evidence="11" id="KW-1185">Reference proteome</keyword>
<dbReference type="InterPro" id="IPR005829">
    <property type="entry name" value="Sugar_transporter_CS"/>
</dbReference>
<dbReference type="InterPro" id="IPR020846">
    <property type="entry name" value="MFS_dom"/>
</dbReference>
<feature type="transmembrane region" description="Helical" evidence="8">
    <location>
        <begin position="152"/>
        <end position="173"/>
    </location>
</feature>
<keyword evidence="4 8" id="KW-0812">Transmembrane</keyword>
<evidence type="ECO:0000256" key="6">
    <source>
        <dbReference type="ARBA" id="ARBA00023136"/>
    </source>
</evidence>
<dbReference type="PROSITE" id="PS50850">
    <property type="entry name" value="MFS"/>
    <property type="match status" value="1"/>
</dbReference>
<evidence type="ECO:0000313" key="11">
    <source>
        <dbReference type="Proteomes" id="UP000054466"/>
    </source>
</evidence>
<feature type="transmembrane region" description="Helical" evidence="8">
    <location>
        <begin position="16"/>
        <end position="41"/>
    </location>
</feature>
<dbReference type="GeneID" id="27339395"/>
<keyword evidence="3 7" id="KW-0813">Transport</keyword>
<protein>
    <recommendedName>
        <fullName evidence="9">Major facilitator superfamily (MFS) profile domain-containing protein</fullName>
    </recommendedName>
</protein>
<evidence type="ECO:0000256" key="3">
    <source>
        <dbReference type="ARBA" id="ARBA00022448"/>
    </source>
</evidence>
<dbReference type="Proteomes" id="UP000054466">
    <property type="component" value="Unassembled WGS sequence"/>
</dbReference>
<dbReference type="PROSITE" id="PS00216">
    <property type="entry name" value="SUGAR_TRANSPORT_1"/>
    <property type="match status" value="1"/>
</dbReference>
<evidence type="ECO:0000313" key="10">
    <source>
        <dbReference type="EMBL" id="KIW33344.1"/>
    </source>
</evidence>
<dbReference type="HOGENOM" id="CLU_001265_30_13_1"/>
<dbReference type="Pfam" id="PF00083">
    <property type="entry name" value="Sugar_tr"/>
    <property type="match status" value="1"/>
</dbReference>
<comment type="similarity">
    <text evidence="2 7">Belongs to the major facilitator superfamily. Sugar transporter (TC 2.A.1.1) family.</text>
</comment>
<dbReference type="RefSeq" id="XP_016253560.1">
    <property type="nucleotide sequence ID" value="XM_016386632.1"/>
</dbReference>
<dbReference type="GO" id="GO:0016020">
    <property type="term" value="C:membrane"/>
    <property type="evidence" value="ECO:0007669"/>
    <property type="project" value="UniProtKB-SubCell"/>
</dbReference>
<organism evidence="10 11">
    <name type="scientific">Cladophialophora immunda</name>
    <dbReference type="NCBI Taxonomy" id="569365"/>
    <lineage>
        <taxon>Eukaryota</taxon>
        <taxon>Fungi</taxon>
        <taxon>Dikarya</taxon>
        <taxon>Ascomycota</taxon>
        <taxon>Pezizomycotina</taxon>
        <taxon>Eurotiomycetes</taxon>
        <taxon>Chaetothyriomycetidae</taxon>
        <taxon>Chaetothyriales</taxon>
        <taxon>Herpotrichiellaceae</taxon>
        <taxon>Cladophialophora</taxon>
    </lineage>
</organism>
<dbReference type="PANTHER" id="PTHR48022:SF11">
    <property type="entry name" value="MONOSACCHARIDE TRANSPORTER (HXT8), PUTATIVE (AFU_ORTHOLOGUE AFUA_2G08120)-RELATED"/>
    <property type="match status" value="1"/>
</dbReference>
<comment type="subcellular location">
    <subcellularLocation>
        <location evidence="1">Membrane</location>
        <topology evidence="1">Multi-pass membrane protein</topology>
    </subcellularLocation>
</comment>
<feature type="transmembrane region" description="Helical" evidence="8">
    <location>
        <begin position="409"/>
        <end position="427"/>
    </location>
</feature>
<keyword evidence="5 8" id="KW-1133">Transmembrane helix</keyword>
<dbReference type="InterPro" id="IPR050360">
    <property type="entry name" value="MFS_Sugar_Transporters"/>
</dbReference>
<gene>
    <name evidence="10" type="ORF">PV07_00201</name>
</gene>
<feature type="transmembrane region" description="Helical" evidence="8">
    <location>
        <begin position="339"/>
        <end position="360"/>
    </location>
</feature>
<feature type="transmembrane region" description="Helical" evidence="8">
    <location>
        <begin position="274"/>
        <end position="296"/>
    </location>
</feature>
<feature type="transmembrane region" description="Helical" evidence="8">
    <location>
        <begin position="372"/>
        <end position="397"/>
    </location>
</feature>
<dbReference type="AlphaFoldDB" id="A0A0D2DC93"/>
<evidence type="ECO:0000256" key="7">
    <source>
        <dbReference type="RuleBase" id="RU003346"/>
    </source>
</evidence>
<dbReference type="VEuPathDB" id="FungiDB:PV07_00201"/>
<dbReference type="InterPro" id="IPR003663">
    <property type="entry name" value="Sugar/inositol_transpt"/>
</dbReference>
<evidence type="ECO:0000256" key="2">
    <source>
        <dbReference type="ARBA" id="ARBA00010992"/>
    </source>
</evidence>
<name>A0A0D2DC93_9EURO</name>
<dbReference type="Gene3D" id="1.20.1250.20">
    <property type="entry name" value="MFS general substrate transporter like domains"/>
    <property type="match status" value="1"/>
</dbReference>
<dbReference type="NCBIfam" id="TIGR00879">
    <property type="entry name" value="SP"/>
    <property type="match status" value="1"/>
</dbReference>
<sequence length="530" mass="57689">MASVEATKPHFSWRNFLMCFLISFGVVGFGYPSAMIAPMLAKPSFLEFTGLGDENGIHKGKTSLVGALGGIFQAGAVFGVILSTQITDRYGRKAAMLYCIFWSLVGGIGITAAPNLATILVFRFFSGMGSWGFLTVAPTYTAELSIPAYRGLTAGMCGVMLGLGYATASYFGLAFHYTENTVAQWRAPAGLSLLWPMISLVTLPFIPESPRFLLMRGKVEEAWKTVAKLHSSKDGSDQTYAREEFYQMKMQAQHDQKQDSSWKALFSKAYRKRVIIGCGLSFLGQSTAVLVIQNYAPIFYAALGFNSKQQIIIQSGRDSIAFVGNLVGAFLLDRLGRRLMLLTGLAGCIICVAINAAMVAEYSGTNNDAGLAVGLASLFVYLCFYASCYDAPLLVVLGEIFPNHVRAKGVALSIATVAASDILYLQVAPYAFAAVGWKFFVLFICVSAVGWVWVWFQLPETKGVPLEEMADLFGDKTEVMVHLADVHLDSSMLDLSTKKQDNADTTSPNELEKREPANFHVESVSSIKGH</sequence>
<feature type="domain" description="Major facilitator superfamily (MFS) profile" evidence="9">
    <location>
        <begin position="18"/>
        <end position="462"/>
    </location>
</feature>
<dbReference type="InterPro" id="IPR005828">
    <property type="entry name" value="MFS_sugar_transport-like"/>
</dbReference>
<feature type="transmembrane region" description="Helical" evidence="8">
    <location>
        <begin position="61"/>
        <end position="82"/>
    </location>
</feature>
<evidence type="ECO:0000259" key="9">
    <source>
        <dbReference type="PROSITE" id="PS50850"/>
    </source>
</evidence>